<dbReference type="GO" id="GO:0016740">
    <property type="term" value="F:transferase activity"/>
    <property type="evidence" value="ECO:0007669"/>
    <property type="project" value="UniProtKB-KW"/>
</dbReference>
<dbReference type="PROSITE" id="PS51096">
    <property type="entry name" value="PTS_EIIA_TYPE_4"/>
    <property type="match status" value="1"/>
</dbReference>
<dbReference type="PROSITE" id="PS51372">
    <property type="entry name" value="PRD_2"/>
    <property type="match status" value="1"/>
</dbReference>
<keyword evidence="1" id="KW-0808">Transferase</keyword>
<evidence type="ECO:0000259" key="2">
    <source>
        <dbReference type="PROSITE" id="PS51096"/>
    </source>
</evidence>
<feature type="domain" description="PRD" evidence="3">
    <location>
        <begin position="95"/>
        <end position="202"/>
    </location>
</feature>
<dbReference type="AlphaFoldDB" id="A0A428LGK4"/>
<organism evidence="4 5">
    <name type="scientific">Enterobacter huaxiensis</name>
    <dbReference type="NCBI Taxonomy" id="2494702"/>
    <lineage>
        <taxon>Bacteria</taxon>
        <taxon>Pseudomonadati</taxon>
        <taxon>Pseudomonadota</taxon>
        <taxon>Gammaproteobacteria</taxon>
        <taxon>Enterobacterales</taxon>
        <taxon>Enterobacteriaceae</taxon>
        <taxon>Enterobacter</taxon>
    </lineage>
</organism>
<evidence type="ECO:0000259" key="3">
    <source>
        <dbReference type="PROSITE" id="PS51372"/>
    </source>
</evidence>
<comment type="caution">
    <text evidence="4">The sequence shown here is derived from an EMBL/GenBank/DDBJ whole genome shotgun (WGS) entry which is preliminary data.</text>
</comment>
<dbReference type="Gene3D" id="3.40.50.510">
    <property type="entry name" value="Phosphotransferase system, mannose-type IIA component"/>
    <property type="match status" value="1"/>
</dbReference>
<reference evidence="4 5" key="1">
    <citation type="submission" date="2018-12" db="EMBL/GenBank/DDBJ databases">
        <title>The Genome Submission of two Enterobacter spp. strains.</title>
        <authorList>
            <person name="Wu W."/>
            <person name="Wei L."/>
            <person name="Feng Y."/>
            <person name="Zong Z."/>
        </authorList>
    </citation>
    <scope>NUCLEOTIDE SEQUENCE [LARGE SCALE GENOMIC DNA]</scope>
    <source>
        <strain evidence="4 5">WCHEHu045002</strain>
    </source>
</reference>
<name>A0A428LGK4_9ENTR</name>
<proteinExistence type="predicted"/>
<evidence type="ECO:0000313" key="4">
    <source>
        <dbReference type="EMBL" id="RSK63104.1"/>
    </source>
</evidence>
<sequence length="540" mass="62044">MGIFNLSRDSDYQTRLQHAIGDKIIVSPERPYYAVSNHYYQDLNKHVTPFKVYDFIDNKMHFVLEQKLNDKEVSRYITSEINNYLSFTMPRSQHDLDHGISRKTMDFCESIQNEVSLQLGKELGQNFKLFLGYHLQNIIENPDVIRINSWTRRYETRKFEEYESALTIKKRLQSEFDLAISDDEVAYLTILLASLVVHERGKMVHVIVATHGDMIASNMVDIAQKLIGETNISAVNMPLDIRPNQAIEEIKKTVMSTPDTLGFLILVDMGSLSQAGEIIAQDCNIPVRTLDMVSTPLVIEALRRTMILNADLNEIHLSLQHFRGYDVNKPDYLMTSERPLAILAICSTGEGIAKKLQGFLRSVLDDMDRKDIHIINLSVEEVMRDKHQLLTEYQILLSVGVIDPQIDVTHIPLSDFFSPKGELAFQSVIGGKYPSPHSEETPVTLTKLSEQYLQDFLVFLNPRKIVPIVMSFIRRLKELRELEDFGPNLLNICVHICVALERSLRNETIEYSKQNRQEIINSELFIRKPMPCWKTNWGSA</sequence>
<dbReference type="InterPro" id="IPR036662">
    <property type="entry name" value="PTS_EIIA_man-typ_sf"/>
</dbReference>
<dbReference type="GO" id="GO:0009401">
    <property type="term" value="P:phosphoenolpyruvate-dependent sugar phosphotransferase system"/>
    <property type="evidence" value="ECO:0007669"/>
    <property type="project" value="InterPro"/>
</dbReference>
<evidence type="ECO:0000313" key="5">
    <source>
        <dbReference type="Proteomes" id="UP000276389"/>
    </source>
</evidence>
<accession>A0A428LGK4</accession>
<dbReference type="Gene3D" id="1.10.1790.10">
    <property type="entry name" value="PRD domain"/>
    <property type="match status" value="1"/>
</dbReference>
<dbReference type="InterPro" id="IPR036634">
    <property type="entry name" value="PRD_sf"/>
</dbReference>
<evidence type="ECO:0000256" key="1">
    <source>
        <dbReference type="ARBA" id="ARBA00022679"/>
    </source>
</evidence>
<feature type="domain" description="PTS EIIA type-4" evidence="2">
    <location>
        <begin position="203"/>
        <end position="352"/>
    </location>
</feature>
<dbReference type="GO" id="GO:0006355">
    <property type="term" value="P:regulation of DNA-templated transcription"/>
    <property type="evidence" value="ECO:0007669"/>
    <property type="project" value="InterPro"/>
</dbReference>
<dbReference type="SUPFAM" id="SSF53062">
    <property type="entry name" value="PTS system fructose IIA component-like"/>
    <property type="match status" value="1"/>
</dbReference>
<dbReference type="Pfam" id="PF03610">
    <property type="entry name" value="EIIA-man"/>
    <property type="match status" value="1"/>
</dbReference>
<dbReference type="GO" id="GO:0016020">
    <property type="term" value="C:membrane"/>
    <property type="evidence" value="ECO:0007669"/>
    <property type="project" value="InterPro"/>
</dbReference>
<dbReference type="Pfam" id="PF00874">
    <property type="entry name" value="PRD"/>
    <property type="match status" value="1"/>
</dbReference>
<dbReference type="InterPro" id="IPR011608">
    <property type="entry name" value="PRD"/>
</dbReference>
<dbReference type="SUPFAM" id="SSF63520">
    <property type="entry name" value="PTS-regulatory domain, PRD"/>
    <property type="match status" value="1"/>
</dbReference>
<gene>
    <name evidence="4" type="ORF">EJE24_22375</name>
</gene>
<dbReference type="Proteomes" id="UP000276389">
    <property type="component" value="Unassembled WGS sequence"/>
</dbReference>
<dbReference type="EMBL" id="RWHU01000012">
    <property type="protein sequence ID" value="RSK63104.1"/>
    <property type="molecule type" value="Genomic_DNA"/>
</dbReference>
<dbReference type="InterPro" id="IPR004701">
    <property type="entry name" value="PTS_EIIA_man-typ"/>
</dbReference>
<protein>
    <submittedName>
        <fullName evidence="4">PRD domain-containing protein</fullName>
    </submittedName>
</protein>